<gene>
    <name evidence="1" type="ORF">CMUS01_10935</name>
</gene>
<reference evidence="1" key="1">
    <citation type="journal article" date="2020" name="Phytopathology">
        <title>Genome Sequence Resources of Colletotrichum truncatum, C. plurivorum, C. musicola, and C. sojae: Four Species Pathogenic to Soybean (Glycine max).</title>
        <authorList>
            <person name="Rogerio F."/>
            <person name="Boufleur T.R."/>
            <person name="Ciampi-Guillardi M."/>
            <person name="Sukno S.A."/>
            <person name="Thon M.R."/>
            <person name="Massola Junior N.S."/>
            <person name="Baroncelli R."/>
        </authorList>
    </citation>
    <scope>NUCLEOTIDE SEQUENCE</scope>
    <source>
        <strain evidence="1">LFN0074</strain>
    </source>
</reference>
<dbReference type="AlphaFoldDB" id="A0A8H6K1P3"/>
<keyword evidence="2" id="KW-1185">Reference proteome</keyword>
<proteinExistence type="predicted"/>
<evidence type="ECO:0000313" key="2">
    <source>
        <dbReference type="Proteomes" id="UP000639643"/>
    </source>
</evidence>
<protein>
    <submittedName>
        <fullName evidence="1">Uncharacterized protein</fullName>
    </submittedName>
</protein>
<accession>A0A8H6K1P3</accession>
<name>A0A8H6K1P3_9PEZI</name>
<sequence>MANAAGSALLCSSHSCPNGKPIARHGMAHGTCVGCGGKRTIRFSAVSAPVPSATAAPANQSSLHCGDLGGPRYWFWTPREVTNVALAPPALQPFHGKQGPGCFRLLGWTGGPVKRLNFPLLLLVVPALCFEVRVATGCAPPGCPSLPGSYSAENLSESMSPMCVPPRRRMGSLTDTPPLNTSQTQLRLLGDSGRKSLLKSSDVTYLARDSPWG</sequence>
<comment type="caution">
    <text evidence="1">The sequence shown here is derived from an EMBL/GenBank/DDBJ whole genome shotgun (WGS) entry which is preliminary data.</text>
</comment>
<dbReference type="EMBL" id="WIGM01000527">
    <property type="protein sequence ID" value="KAF6822831.1"/>
    <property type="molecule type" value="Genomic_DNA"/>
</dbReference>
<organism evidence="1 2">
    <name type="scientific">Colletotrichum musicola</name>
    <dbReference type="NCBI Taxonomy" id="2175873"/>
    <lineage>
        <taxon>Eukaryota</taxon>
        <taxon>Fungi</taxon>
        <taxon>Dikarya</taxon>
        <taxon>Ascomycota</taxon>
        <taxon>Pezizomycotina</taxon>
        <taxon>Sordariomycetes</taxon>
        <taxon>Hypocreomycetidae</taxon>
        <taxon>Glomerellales</taxon>
        <taxon>Glomerellaceae</taxon>
        <taxon>Colletotrichum</taxon>
        <taxon>Colletotrichum orchidearum species complex</taxon>
    </lineage>
</organism>
<evidence type="ECO:0000313" key="1">
    <source>
        <dbReference type="EMBL" id="KAF6822831.1"/>
    </source>
</evidence>
<dbReference type="Proteomes" id="UP000639643">
    <property type="component" value="Unassembled WGS sequence"/>
</dbReference>